<evidence type="ECO:0000259" key="13">
    <source>
        <dbReference type="Pfam" id="PF01207"/>
    </source>
</evidence>
<evidence type="ECO:0000256" key="2">
    <source>
        <dbReference type="ARBA" id="ARBA00022555"/>
    </source>
</evidence>
<sequence>MPLSEIKIGNLKLSGNIFLAPMAGIANLPFRLIAKRFGASLVFSELSSSEALIRNGKKTFDILRTIPEEKPVIFQIFGSNPDSLAEAARIVQELNPDGIDINMGCAVKKVIKSGSGVALMKNPEKIREILKNVRKAVSLPLTIKIRSGWNSMSLNAIDISMIAEDEGVDAVTIHPRTKEQMFSGKSDWSLIRTIKQKIKIPVIGSGDITNCLDAERMFDETGCDAVMVGRGSMGKPWIFREIKEYLASGKIPDDPVPEEIEKILMEHFNLSIEFFGQRRGAEMMKKQIAWYTKGFYRGSS</sequence>
<keyword evidence="6" id="KW-0521">NADP</keyword>
<dbReference type="Gene3D" id="1.10.1200.80">
    <property type="entry name" value="Putative flavin oxidoreducatase, domain 2"/>
    <property type="match status" value="1"/>
</dbReference>
<dbReference type="InterPro" id="IPR024036">
    <property type="entry name" value="tRNA-dHydroUridine_Synthase_C"/>
</dbReference>
<comment type="function">
    <text evidence="1">Catalyzes the synthesis of 5,6-dihydrouridine (D), a modified base found in the D-loop of most tRNAs, via the reduction of the C5-C6 double bond in target uridines.</text>
</comment>
<dbReference type="PIRSF" id="PIRSF006621">
    <property type="entry name" value="Dus"/>
    <property type="match status" value="1"/>
</dbReference>
<evidence type="ECO:0000313" key="14">
    <source>
        <dbReference type="EMBL" id="OGL42824.1"/>
    </source>
</evidence>
<dbReference type="AlphaFoldDB" id="A0A1F7RP99"/>
<evidence type="ECO:0000256" key="7">
    <source>
        <dbReference type="ARBA" id="ARBA00022884"/>
    </source>
</evidence>
<feature type="non-terminal residue" evidence="14">
    <location>
        <position position="300"/>
    </location>
</feature>
<dbReference type="Gene3D" id="3.20.20.70">
    <property type="entry name" value="Aldolase class I"/>
    <property type="match status" value="1"/>
</dbReference>
<organism evidence="14 15">
    <name type="scientific">Candidatus Schekmanbacteria bacterium RBG_16_38_10</name>
    <dbReference type="NCBI Taxonomy" id="1817879"/>
    <lineage>
        <taxon>Bacteria</taxon>
        <taxon>Candidatus Schekmaniibacteriota</taxon>
    </lineage>
</organism>
<dbReference type="PANTHER" id="PTHR45846">
    <property type="entry name" value="TRNA-DIHYDROURIDINE(47) SYNTHASE [NAD(P)(+)]-LIKE"/>
    <property type="match status" value="1"/>
</dbReference>
<dbReference type="GO" id="GO:0017150">
    <property type="term" value="F:tRNA dihydrouridine synthase activity"/>
    <property type="evidence" value="ECO:0007669"/>
    <property type="project" value="InterPro"/>
</dbReference>
<dbReference type="InterPro" id="IPR013785">
    <property type="entry name" value="Aldolase_TIM"/>
</dbReference>
<evidence type="ECO:0000256" key="3">
    <source>
        <dbReference type="ARBA" id="ARBA00022630"/>
    </source>
</evidence>
<feature type="domain" description="DUS-like FMN-binding" evidence="13">
    <location>
        <begin position="19"/>
        <end position="296"/>
    </location>
</feature>
<comment type="catalytic activity">
    <reaction evidence="10">
        <text>a 5,6-dihydrouridine in tRNA + NAD(+) = a uridine in tRNA + NADH + H(+)</text>
        <dbReference type="Rhea" id="RHEA:54452"/>
        <dbReference type="Rhea" id="RHEA-COMP:13339"/>
        <dbReference type="Rhea" id="RHEA-COMP:13887"/>
        <dbReference type="ChEBI" id="CHEBI:15378"/>
        <dbReference type="ChEBI" id="CHEBI:57540"/>
        <dbReference type="ChEBI" id="CHEBI:57945"/>
        <dbReference type="ChEBI" id="CHEBI:65315"/>
        <dbReference type="ChEBI" id="CHEBI:74443"/>
    </reaction>
</comment>
<comment type="catalytic activity">
    <reaction evidence="9">
        <text>a 5,6-dihydrouridine in tRNA + NADP(+) = a uridine in tRNA + NADPH + H(+)</text>
        <dbReference type="Rhea" id="RHEA:23624"/>
        <dbReference type="Rhea" id="RHEA-COMP:13339"/>
        <dbReference type="Rhea" id="RHEA-COMP:13887"/>
        <dbReference type="ChEBI" id="CHEBI:15378"/>
        <dbReference type="ChEBI" id="CHEBI:57783"/>
        <dbReference type="ChEBI" id="CHEBI:58349"/>
        <dbReference type="ChEBI" id="CHEBI:65315"/>
        <dbReference type="ChEBI" id="CHEBI:74443"/>
    </reaction>
</comment>
<keyword evidence="3" id="KW-0285">Flavoprotein</keyword>
<keyword evidence="5" id="KW-0819">tRNA processing</keyword>
<keyword evidence="4 12" id="KW-0288">FMN</keyword>
<evidence type="ECO:0000256" key="6">
    <source>
        <dbReference type="ARBA" id="ARBA00022857"/>
    </source>
</evidence>
<feature type="binding site" evidence="12">
    <location>
        <position position="174"/>
    </location>
    <ligand>
        <name>FMN</name>
        <dbReference type="ChEBI" id="CHEBI:58210"/>
    </ligand>
</feature>
<feature type="binding site" evidence="12">
    <location>
        <begin position="229"/>
        <end position="230"/>
    </location>
    <ligand>
        <name>FMN</name>
        <dbReference type="ChEBI" id="CHEBI:58210"/>
    </ligand>
</feature>
<protein>
    <submittedName>
        <fullName evidence="14">tRNA dihydrouridine synthase DusB</fullName>
    </submittedName>
</protein>
<dbReference type="PANTHER" id="PTHR45846:SF1">
    <property type="entry name" value="TRNA-DIHYDROURIDINE(47) SYNTHASE [NAD(P)(+)]-LIKE"/>
    <property type="match status" value="1"/>
</dbReference>
<evidence type="ECO:0000256" key="4">
    <source>
        <dbReference type="ARBA" id="ARBA00022643"/>
    </source>
</evidence>
<dbReference type="SUPFAM" id="SSF51395">
    <property type="entry name" value="FMN-linked oxidoreductases"/>
    <property type="match status" value="1"/>
</dbReference>
<evidence type="ECO:0000313" key="15">
    <source>
        <dbReference type="Proteomes" id="UP000178797"/>
    </source>
</evidence>
<dbReference type="Proteomes" id="UP000178797">
    <property type="component" value="Unassembled WGS sequence"/>
</dbReference>
<name>A0A1F7RP99_9BACT</name>
<reference evidence="14 15" key="1">
    <citation type="journal article" date="2016" name="Nat. Commun.">
        <title>Thousands of microbial genomes shed light on interconnected biogeochemical processes in an aquifer system.</title>
        <authorList>
            <person name="Anantharaman K."/>
            <person name="Brown C.T."/>
            <person name="Hug L.A."/>
            <person name="Sharon I."/>
            <person name="Castelle C.J."/>
            <person name="Probst A.J."/>
            <person name="Thomas B.C."/>
            <person name="Singh A."/>
            <person name="Wilkins M.J."/>
            <person name="Karaoz U."/>
            <person name="Brodie E.L."/>
            <person name="Williams K.H."/>
            <person name="Hubbard S.S."/>
            <person name="Banfield J.F."/>
        </authorList>
    </citation>
    <scope>NUCLEOTIDE SEQUENCE [LARGE SCALE GENOMIC DNA]</scope>
</reference>
<evidence type="ECO:0000256" key="10">
    <source>
        <dbReference type="ARBA" id="ARBA00048802"/>
    </source>
</evidence>
<accession>A0A1F7RP99</accession>
<dbReference type="InterPro" id="IPR004652">
    <property type="entry name" value="DusB-like"/>
</dbReference>
<evidence type="ECO:0000256" key="12">
    <source>
        <dbReference type="PIRSR" id="PIRSR006621-2"/>
    </source>
</evidence>
<feature type="active site" description="Proton donor" evidence="11">
    <location>
        <position position="105"/>
    </location>
</feature>
<dbReference type="NCBIfam" id="TIGR00737">
    <property type="entry name" value="nifR3_yhdG"/>
    <property type="match status" value="1"/>
</dbReference>
<keyword evidence="7" id="KW-0694">RNA-binding</keyword>
<comment type="cofactor">
    <cofactor evidence="12">
        <name>FMN</name>
        <dbReference type="ChEBI" id="CHEBI:58210"/>
    </cofactor>
</comment>
<feature type="binding site" evidence="12">
    <location>
        <position position="75"/>
    </location>
    <ligand>
        <name>FMN</name>
        <dbReference type="ChEBI" id="CHEBI:58210"/>
    </ligand>
</feature>
<evidence type="ECO:0000256" key="5">
    <source>
        <dbReference type="ARBA" id="ARBA00022694"/>
    </source>
</evidence>
<gene>
    <name evidence="14" type="ORF">A2W05_05810</name>
</gene>
<keyword evidence="8" id="KW-0560">Oxidoreductase</keyword>
<comment type="caution">
    <text evidence="14">The sequence shown here is derived from an EMBL/GenBank/DDBJ whole genome shotgun (WGS) entry which is preliminary data.</text>
</comment>
<keyword evidence="12" id="KW-0547">Nucleotide-binding</keyword>
<evidence type="ECO:0000256" key="11">
    <source>
        <dbReference type="PIRSR" id="PIRSR006621-1"/>
    </source>
</evidence>
<dbReference type="GO" id="GO:0000049">
    <property type="term" value="F:tRNA binding"/>
    <property type="evidence" value="ECO:0007669"/>
    <property type="project" value="UniProtKB-KW"/>
</dbReference>
<proteinExistence type="predicted"/>
<dbReference type="Pfam" id="PF01207">
    <property type="entry name" value="Dus"/>
    <property type="match status" value="1"/>
</dbReference>
<evidence type="ECO:0000256" key="1">
    <source>
        <dbReference type="ARBA" id="ARBA00002790"/>
    </source>
</evidence>
<dbReference type="InterPro" id="IPR001269">
    <property type="entry name" value="DUS_fam"/>
</dbReference>
<evidence type="ECO:0000256" key="9">
    <source>
        <dbReference type="ARBA" id="ARBA00048205"/>
    </source>
</evidence>
<evidence type="ECO:0000256" key="8">
    <source>
        <dbReference type="ARBA" id="ARBA00023002"/>
    </source>
</evidence>
<feature type="binding site" evidence="12">
    <location>
        <begin position="21"/>
        <end position="23"/>
    </location>
    <ligand>
        <name>FMN</name>
        <dbReference type="ChEBI" id="CHEBI:58210"/>
    </ligand>
</feature>
<dbReference type="InterPro" id="IPR035587">
    <property type="entry name" value="DUS-like_FMN-bd"/>
</dbReference>
<dbReference type="CDD" id="cd02801">
    <property type="entry name" value="DUS_like_FMN"/>
    <property type="match status" value="1"/>
</dbReference>
<keyword evidence="2" id="KW-0820">tRNA-binding</keyword>
<feature type="binding site" evidence="12">
    <location>
        <position position="144"/>
    </location>
    <ligand>
        <name>FMN</name>
        <dbReference type="ChEBI" id="CHEBI:58210"/>
    </ligand>
</feature>
<dbReference type="GO" id="GO:0050660">
    <property type="term" value="F:flavin adenine dinucleotide binding"/>
    <property type="evidence" value="ECO:0007669"/>
    <property type="project" value="InterPro"/>
</dbReference>
<dbReference type="EMBL" id="MGDE01000254">
    <property type="protein sequence ID" value="OGL42824.1"/>
    <property type="molecule type" value="Genomic_DNA"/>
</dbReference>